<dbReference type="EMBL" id="JAFITO010000007">
    <property type="protein sequence ID" value="MBN4068231.1"/>
    <property type="molecule type" value="Genomic_DNA"/>
</dbReference>
<dbReference type="InterPro" id="IPR007197">
    <property type="entry name" value="rSAM"/>
</dbReference>
<dbReference type="SFLD" id="SFLDS00029">
    <property type="entry name" value="Radical_SAM"/>
    <property type="match status" value="1"/>
</dbReference>
<name>A0ABS3AW55_9BACT</name>
<protein>
    <submittedName>
        <fullName evidence="7">Radical SAM protein</fullName>
    </submittedName>
</protein>
<keyword evidence="5" id="KW-0411">Iron-sulfur</keyword>
<proteinExistence type="predicted"/>
<evidence type="ECO:0000256" key="5">
    <source>
        <dbReference type="ARBA" id="ARBA00023014"/>
    </source>
</evidence>
<dbReference type="InterPro" id="IPR058240">
    <property type="entry name" value="rSAM_sf"/>
</dbReference>
<evidence type="ECO:0000256" key="2">
    <source>
        <dbReference type="ARBA" id="ARBA00022691"/>
    </source>
</evidence>
<accession>A0ABS3AW55</accession>
<keyword evidence="2" id="KW-0949">S-adenosyl-L-methionine</keyword>
<sequence length="302" mass="34550">MRKIAFGYSTRCNIKCEHCVAADGSGEHVKMDLTQAKDIISELASAQIRGISFTAGEPLIYLDDICELLKICREYGMYTRVVTNSFWAQTVERADSYVEQLKNSGLSQLRLSYSRWHQKNVARENIVNAAQSCMKNGMDYFVSFVTDFSEQDDLFEDYLRHHKLIFFPEPVIFSGRAESFERIPIRTDYQENCCPMNPYLAPNLDLYACCDAGSHFTNTNFFYLGNAKQTSIDELFVKSETNSLYNHIRNMGISGIASFAGFKARDIIHYRKCELCEKLFNSPDMRKILEGEARSGLAAMYK</sequence>
<keyword evidence="8" id="KW-1185">Reference proteome</keyword>
<comment type="caution">
    <text evidence="7">The sequence shown here is derived from an EMBL/GenBank/DDBJ whole genome shotgun (WGS) entry which is preliminary data.</text>
</comment>
<comment type="cofactor">
    <cofactor evidence="1">
        <name>[4Fe-4S] cluster</name>
        <dbReference type="ChEBI" id="CHEBI:49883"/>
    </cofactor>
</comment>
<evidence type="ECO:0000256" key="3">
    <source>
        <dbReference type="ARBA" id="ARBA00022723"/>
    </source>
</evidence>
<dbReference type="Pfam" id="PF04055">
    <property type="entry name" value="Radical_SAM"/>
    <property type="match status" value="1"/>
</dbReference>
<evidence type="ECO:0000313" key="8">
    <source>
        <dbReference type="Proteomes" id="UP000717534"/>
    </source>
</evidence>
<dbReference type="CDD" id="cd01335">
    <property type="entry name" value="Radical_SAM"/>
    <property type="match status" value="1"/>
</dbReference>
<dbReference type="Gene3D" id="3.20.20.70">
    <property type="entry name" value="Aldolase class I"/>
    <property type="match status" value="1"/>
</dbReference>
<dbReference type="PANTHER" id="PTHR11228">
    <property type="entry name" value="RADICAL SAM DOMAIN PROTEIN"/>
    <property type="match status" value="1"/>
</dbReference>
<dbReference type="InterPro" id="IPR013785">
    <property type="entry name" value="Aldolase_TIM"/>
</dbReference>
<evidence type="ECO:0000256" key="1">
    <source>
        <dbReference type="ARBA" id="ARBA00001966"/>
    </source>
</evidence>
<dbReference type="PANTHER" id="PTHR11228:SF34">
    <property type="entry name" value="TUNGSTEN-CONTAINING ALDEHYDE FERREDOXIN OXIDOREDUCTASE COFACTOR MODIFYING PROTEIN"/>
    <property type="match status" value="1"/>
</dbReference>
<dbReference type="SUPFAM" id="SSF102114">
    <property type="entry name" value="Radical SAM enzymes"/>
    <property type="match status" value="1"/>
</dbReference>
<gene>
    <name evidence="7" type="ORF">JYU06_01720</name>
</gene>
<evidence type="ECO:0000256" key="4">
    <source>
        <dbReference type="ARBA" id="ARBA00023004"/>
    </source>
</evidence>
<organism evidence="7 8">
    <name type="scientific">Desulfotalea psychrophila</name>
    <dbReference type="NCBI Taxonomy" id="84980"/>
    <lineage>
        <taxon>Bacteria</taxon>
        <taxon>Pseudomonadati</taxon>
        <taxon>Thermodesulfobacteriota</taxon>
        <taxon>Desulfobulbia</taxon>
        <taxon>Desulfobulbales</taxon>
        <taxon>Desulfocapsaceae</taxon>
        <taxon>Desulfotalea</taxon>
    </lineage>
</organism>
<evidence type="ECO:0000313" key="7">
    <source>
        <dbReference type="EMBL" id="MBN4068231.1"/>
    </source>
</evidence>
<keyword evidence="4" id="KW-0408">Iron</keyword>
<reference evidence="7 8" key="1">
    <citation type="submission" date="2021-02" db="EMBL/GenBank/DDBJ databases">
        <title>Activity-based single-cell genomes from oceanic crustal fluid captures similar information to metagenomic and metatranscriptomic surveys with orders of magnitude less sampling.</title>
        <authorList>
            <person name="D'Angelo T.S."/>
            <person name="Orcutt B.N."/>
        </authorList>
    </citation>
    <scope>NUCLEOTIDE SEQUENCE [LARGE SCALE GENOMIC DNA]</scope>
    <source>
        <strain evidence="7">AH-315-G02</strain>
    </source>
</reference>
<feature type="domain" description="Radical SAM core" evidence="6">
    <location>
        <begin position="9"/>
        <end position="135"/>
    </location>
</feature>
<keyword evidence="3" id="KW-0479">Metal-binding</keyword>
<dbReference type="InterPro" id="IPR050377">
    <property type="entry name" value="Radical_SAM_PqqE_MftC-like"/>
</dbReference>
<dbReference type="Proteomes" id="UP000717534">
    <property type="component" value="Unassembled WGS sequence"/>
</dbReference>
<evidence type="ECO:0000259" key="6">
    <source>
        <dbReference type="Pfam" id="PF04055"/>
    </source>
</evidence>